<gene>
    <name evidence="1" type="ORF">ACFQNJ_17000</name>
</gene>
<reference evidence="2" key="1">
    <citation type="journal article" date="2019" name="Int. J. Syst. Evol. Microbiol.">
        <title>The Global Catalogue of Microorganisms (GCM) 10K type strain sequencing project: providing services to taxonomists for standard genome sequencing and annotation.</title>
        <authorList>
            <consortium name="The Broad Institute Genomics Platform"/>
            <consortium name="The Broad Institute Genome Sequencing Center for Infectious Disease"/>
            <person name="Wu L."/>
            <person name="Ma J."/>
        </authorList>
    </citation>
    <scope>NUCLEOTIDE SEQUENCE [LARGE SCALE GENOMIC DNA]</scope>
    <source>
        <strain evidence="2">CCUG 54518</strain>
    </source>
</reference>
<proteinExistence type="predicted"/>
<organism evidence="1 2">
    <name type="scientific">Hydrogenophaga bisanensis</name>
    <dbReference type="NCBI Taxonomy" id="439611"/>
    <lineage>
        <taxon>Bacteria</taxon>
        <taxon>Pseudomonadati</taxon>
        <taxon>Pseudomonadota</taxon>
        <taxon>Betaproteobacteria</taxon>
        <taxon>Burkholderiales</taxon>
        <taxon>Comamonadaceae</taxon>
        <taxon>Hydrogenophaga</taxon>
    </lineage>
</organism>
<comment type="caution">
    <text evidence="1">The sequence shown here is derived from an EMBL/GenBank/DDBJ whole genome shotgun (WGS) entry which is preliminary data.</text>
</comment>
<accession>A0ABW2RDL9</accession>
<name>A0ABW2RDL9_9BURK</name>
<dbReference type="RefSeq" id="WP_382259688.1">
    <property type="nucleotide sequence ID" value="NZ_JBHTBX010000015.1"/>
</dbReference>
<protein>
    <submittedName>
        <fullName evidence="1">Uncharacterized protein</fullName>
    </submittedName>
</protein>
<evidence type="ECO:0000313" key="2">
    <source>
        <dbReference type="Proteomes" id="UP001596495"/>
    </source>
</evidence>
<keyword evidence="2" id="KW-1185">Reference proteome</keyword>
<sequence length="63" mass="6775">MNTPSPGTVTLYGRRFGVLADFPNTREGTAQANAFMQSCGKASVLKVSDRIYLADKDDHGTPV</sequence>
<dbReference type="Proteomes" id="UP001596495">
    <property type="component" value="Unassembled WGS sequence"/>
</dbReference>
<dbReference type="EMBL" id="JBHTBX010000015">
    <property type="protein sequence ID" value="MFC7436208.1"/>
    <property type="molecule type" value="Genomic_DNA"/>
</dbReference>
<evidence type="ECO:0000313" key="1">
    <source>
        <dbReference type="EMBL" id="MFC7436208.1"/>
    </source>
</evidence>